<feature type="domain" description="Cytochrome b561 bacterial/Ni-hydrogenase" evidence="7">
    <location>
        <begin position="26"/>
        <end position="198"/>
    </location>
</feature>
<evidence type="ECO:0000256" key="1">
    <source>
        <dbReference type="ARBA" id="ARBA00004651"/>
    </source>
</evidence>
<feature type="transmembrane region" description="Helical" evidence="6">
    <location>
        <begin position="168"/>
        <end position="186"/>
    </location>
</feature>
<accession>A0ABU8VCZ1</accession>
<dbReference type="Pfam" id="PF01292">
    <property type="entry name" value="Ni_hydr_CYTB"/>
    <property type="match status" value="1"/>
</dbReference>
<keyword evidence="2" id="KW-1003">Cell membrane</keyword>
<dbReference type="PANTHER" id="PTHR30485:SF2">
    <property type="entry name" value="BLL0597 PROTEIN"/>
    <property type="match status" value="1"/>
</dbReference>
<keyword evidence="9" id="KW-1185">Reference proteome</keyword>
<protein>
    <submittedName>
        <fullName evidence="8">Cytochrome b/b6 domain-containing protein</fullName>
    </submittedName>
</protein>
<dbReference type="SUPFAM" id="SSF81342">
    <property type="entry name" value="Transmembrane di-heme cytochromes"/>
    <property type="match status" value="1"/>
</dbReference>
<gene>
    <name evidence="8" type="ORF">WKW77_10190</name>
</gene>
<sequence>MTASLEPARRRPGSDNAGAVSVSVRVWDLPTRLFHWALTLTVACLLATGFGGVMEWHFRFGYASLSLLLFRVVWGLIGGRWSRFSAFIYAPRALVAYLRGQAHPDHLVGHTPLGALSVYALLVLLIAQASTGLVADDEISASGPLTRFVPGAVVSLASGWHVGFGKWIVIALVSVHILAVLFYVRVKHQQLVRPMLGGDKRIAAGAAASSRDDAASRTLALVVIVICSGFAAWIASLRL</sequence>
<evidence type="ECO:0000259" key="7">
    <source>
        <dbReference type="Pfam" id="PF01292"/>
    </source>
</evidence>
<dbReference type="EMBL" id="JBBKZU010000004">
    <property type="protein sequence ID" value="MEJ8811435.1"/>
    <property type="molecule type" value="Genomic_DNA"/>
</dbReference>
<feature type="transmembrane region" description="Helical" evidence="6">
    <location>
        <begin position="60"/>
        <end position="77"/>
    </location>
</feature>
<dbReference type="RefSeq" id="WP_340356734.1">
    <property type="nucleotide sequence ID" value="NZ_JBBKZU010000004.1"/>
</dbReference>
<evidence type="ECO:0000313" key="8">
    <source>
        <dbReference type="EMBL" id="MEJ8811435.1"/>
    </source>
</evidence>
<proteinExistence type="predicted"/>
<dbReference type="InterPro" id="IPR016174">
    <property type="entry name" value="Di-haem_cyt_TM"/>
</dbReference>
<reference evidence="8 9" key="1">
    <citation type="submission" date="2024-03" db="EMBL/GenBank/DDBJ databases">
        <title>Novel species of the genus Variovorax.</title>
        <authorList>
            <person name="Liu Q."/>
            <person name="Xin Y.-H."/>
        </authorList>
    </citation>
    <scope>NUCLEOTIDE SEQUENCE [LARGE SCALE GENOMIC DNA]</scope>
    <source>
        <strain evidence="8 9">KACC 18899</strain>
    </source>
</reference>
<evidence type="ECO:0000256" key="2">
    <source>
        <dbReference type="ARBA" id="ARBA00022475"/>
    </source>
</evidence>
<feature type="transmembrane region" description="Helical" evidence="6">
    <location>
        <begin position="218"/>
        <end position="236"/>
    </location>
</feature>
<evidence type="ECO:0000256" key="3">
    <source>
        <dbReference type="ARBA" id="ARBA00022692"/>
    </source>
</evidence>
<keyword evidence="3 6" id="KW-0812">Transmembrane</keyword>
<evidence type="ECO:0000256" key="6">
    <source>
        <dbReference type="SAM" id="Phobius"/>
    </source>
</evidence>
<evidence type="ECO:0000256" key="4">
    <source>
        <dbReference type="ARBA" id="ARBA00022989"/>
    </source>
</evidence>
<dbReference type="PANTHER" id="PTHR30485">
    <property type="entry name" value="NI/FE-HYDROGENASE 1 B-TYPE CYTOCHROME SUBUNIT"/>
    <property type="match status" value="1"/>
</dbReference>
<dbReference type="Proteomes" id="UP001365846">
    <property type="component" value="Unassembled WGS sequence"/>
</dbReference>
<dbReference type="Gene3D" id="1.20.950.20">
    <property type="entry name" value="Transmembrane di-heme cytochromes, Chain C"/>
    <property type="match status" value="1"/>
</dbReference>
<evidence type="ECO:0000313" key="9">
    <source>
        <dbReference type="Proteomes" id="UP001365846"/>
    </source>
</evidence>
<keyword evidence="4 6" id="KW-1133">Transmembrane helix</keyword>
<dbReference type="InterPro" id="IPR051542">
    <property type="entry name" value="Hydrogenase_cytochrome"/>
</dbReference>
<name>A0ABU8VCZ1_9BURK</name>
<comment type="caution">
    <text evidence="8">The sequence shown here is derived from an EMBL/GenBank/DDBJ whole genome shotgun (WGS) entry which is preliminary data.</text>
</comment>
<comment type="subcellular location">
    <subcellularLocation>
        <location evidence="1">Cell membrane</location>
        <topology evidence="1">Multi-pass membrane protein</topology>
    </subcellularLocation>
</comment>
<evidence type="ECO:0000256" key="5">
    <source>
        <dbReference type="ARBA" id="ARBA00023136"/>
    </source>
</evidence>
<organism evidence="8 9">
    <name type="scientific">Variovorax ureilyticus</name>
    <dbReference type="NCBI Taxonomy" id="1836198"/>
    <lineage>
        <taxon>Bacteria</taxon>
        <taxon>Pseudomonadati</taxon>
        <taxon>Pseudomonadota</taxon>
        <taxon>Betaproteobacteria</taxon>
        <taxon>Burkholderiales</taxon>
        <taxon>Comamonadaceae</taxon>
        <taxon>Variovorax</taxon>
    </lineage>
</organism>
<feature type="transmembrane region" description="Helical" evidence="6">
    <location>
        <begin position="33"/>
        <end position="53"/>
    </location>
</feature>
<dbReference type="InterPro" id="IPR011577">
    <property type="entry name" value="Cyt_b561_bac/Ni-Hgenase"/>
</dbReference>
<feature type="transmembrane region" description="Helical" evidence="6">
    <location>
        <begin position="113"/>
        <end position="133"/>
    </location>
</feature>
<keyword evidence="5 6" id="KW-0472">Membrane</keyword>